<protein>
    <submittedName>
        <fullName evidence="1">Uncharacterized protein</fullName>
    </submittedName>
</protein>
<dbReference type="Gramene" id="PUZ51178">
    <property type="protein sequence ID" value="PUZ51178"/>
    <property type="gene ID" value="GQ55_6G159000"/>
</dbReference>
<keyword evidence="2" id="KW-1185">Reference proteome</keyword>
<accession>A0A2T7D6G2</accession>
<gene>
    <name evidence="1" type="ORF">GQ55_6G159000</name>
</gene>
<name>A0A2T7D6G2_9POAL</name>
<dbReference type="AlphaFoldDB" id="A0A2T7D6G2"/>
<sequence>MYRANKFLSIFDSDLMKYCFLKNSQQWNSRCEERSYTGLTWIMSIRATPAGPLNTVPNLYLEAKIKQQTTYT</sequence>
<organism evidence="1 2">
    <name type="scientific">Panicum hallii var. hallii</name>
    <dbReference type="NCBI Taxonomy" id="1504633"/>
    <lineage>
        <taxon>Eukaryota</taxon>
        <taxon>Viridiplantae</taxon>
        <taxon>Streptophyta</taxon>
        <taxon>Embryophyta</taxon>
        <taxon>Tracheophyta</taxon>
        <taxon>Spermatophyta</taxon>
        <taxon>Magnoliopsida</taxon>
        <taxon>Liliopsida</taxon>
        <taxon>Poales</taxon>
        <taxon>Poaceae</taxon>
        <taxon>PACMAD clade</taxon>
        <taxon>Panicoideae</taxon>
        <taxon>Panicodae</taxon>
        <taxon>Paniceae</taxon>
        <taxon>Panicinae</taxon>
        <taxon>Panicum</taxon>
        <taxon>Panicum sect. Panicum</taxon>
    </lineage>
</organism>
<dbReference type="Proteomes" id="UP000244336">
    <property type="component" value="Chromosome 6"/>
</dbReference>
<proteinExistence type="predicted"/>
<evidence type="ECO:0000313" key="2">
    <source>
        <dbReference type="Proteomes" id="UP000244336"/>
    </source>
</evidence>
<dbReference type="EMBL" id="CM009754">
    <property type="protein sequence ID" value="PUZ51178.1"/>
    <property type="molecule type" value="Genomic_DNA"/>
</dbReference>
<reference evidence="1 2" key="1">
    <citation type="submission" date="2018-04" db="EMBL/GenBank/DDBJ databases">
        <title>WGS assembly of Panicum hallii var. hallii HAL2.</title>
        <authorList>
            <person name="Lovell J."/>
            <person name="Jenkins J."/>
            <person name="Lowry D."/>
            <person name="Mamidi S."/>
            <person name="Sreedasyam A."/>
            <person name="Weng X."/>
            <person name="Barry K."/>
            <person name="Bonette J."/>
            <person name="Campitelli B."/>
            <person name="Daum C."/>
            <person name="Gordon S."/>
            <person name="Gould B."/>
            <person name="Lipzen A."/>
            <person name="MacQueen A."/>
            <person name="Palacio-Mejia J."/>
            <person name="Plott C."/>
            <person name="Shakirov E."/>
            <person name="Shu S."/>
            <person name="Yoshinaga Y."/>
            <person name="Zane M."/>
            <person name="Rokhsar D."/>
            <person name="Grimwood J."/>
            <person name="Schmutz J."/>
            <person name="Juenger T."/>
        </authorList>
    </citation>
    <scope>NUCLEOTIDE SEQUENCE [LARGE SCALE GENOMIC DNA]</scope>
    <source>
        <strain evidence="2">cv. HAL2</strain>
    </source>
</reference>
<evidence type="ECO:0000313" key="1">
    <source>
        <dbReference type="EMBL" id="PUZ51178.1"/>
    </source>
</evidence>